<feature type="region of interest" description="Disordered" evidence="1">
    <location>
        <begin position="42"/>
        <end position="71"/>
    </location>
</feature>
<proteinExistence type="predicted"/>
<dbReference type="RefSeq" id="WP_286004031.1">
    <property type="nucleotide sequence ID" value="NZ_JASVEJ010000001.1"/>
</dbReference>
<organism evidence="2 3">
    <name type="scientific">Geitlerinema calcuttense NRMC-F 0142</name>
    <dbReference type="NCBI Taxonomy" id="2922238"/>
    <lineage>
        <taxon>Bacteria</taxon>
        <taxon>Bacillati</taxon>
        <taxon>Cyanobacteriota</taxon>
        <taxon>Cyanophyceae</taxon>
        <taxon>Geitlerinematales</taxon>
        <taxon>Geitlerinemataceae</taxon>
        <taxon>Geitlerinema</taxon>
    </lineage>
</organism>
<name>A0ABT7LWI5_9CYAN</name>
<dbReference type="EMBL" id="JASVEJ010000001">
    <property type="protein sequence ID" value="MDL5055922.1"/>
    <property type="molecule type" value="Genomic_DNA"/>
</dbReference>
<sequence length="71" mass="7694">MTTEAALLELFQKAHRQHGGDGNTGVEVWRPKDYAKRFTNSATTKIQHGQGDAALLGKPRGDISQASDTGR</sequence>
<gene>
    <name evidence="2" type="ORF">QQ055_00265</name>
</gene>
<protein>
    <submittedName>
        <fullName evidence="2">Uncharacterized protein</fullName>
    </submittedName>
</protein>
<accession>A0ABT7LWI5</accession>
<comment type="caution">
    <text evidence="2">The sequence shown here is derived from an EMBL/GenBank/DDBJ whole genome shotgun (WGS) entry which is preliminary data.</text>
</comment>
<reference evidence="2 3" key="1">
    <citation type="submission" date="2023-06" db="EMBL/GenBank/DDBJ databases">
        <title>Whole genome sequence of Oscillatoria calcuttensis NRMC-F 0142.</title>
        <authorList>
            <person name="Shakena Fathima T."/>
            <person name="Muralitharan G."/>
            <person name="Thajuddin N."/>
        </authorList>
    </citation>
    <scope>NUCLEOTIDE SEQUENCE [LARGE SCALE GENOMIC DNA]</scope>
    <source>
        <strain evidence="2 3">NRMC-F 0142</strain>
    </source>
</reference>
<evidence type="ECO:0000256" key="1">
    <source>
        <dbReference type="SAM" id="MobiDB-lite"/>
    </source>
</evidence>
<keyword evidence="3" id="KW-1185">Reference proteome</keyword>
<evidence type="ECO:0000313" key="2">
    <source>
        <dbReference type="EMBL" id="MDL5055922.1"/>
    </source>
</evidence>
<evidence type="ECO:0000313" key="3">
    <source>
        <dbReference type="Proteomes" id="UP001230986"/>
    </source>
</evidence>
<dbReference type="Proteomes" id="UP001230986">
    <property type="component" value="Unassembled WGS sequence"/>
</dbReference>